<dbReference type="InterPro" id="IPR039298">
    <property type="entry name" value="ACOT13"/>
</dbReference>
<evidence type="ECO:0000256" key="1">
    <source>
        <dbReference type="ARBA" id="ARBA00008324"/>
    </source>
</evidence>
<gene>
    <name evidence="4" type="ORF">CATMQ487_25430</name>
</gene>
<evidence type="ECO:0000313" key="5">
    <source>
        <dbReference type="Proteomes" id="UP001057498"/>
    </source>
</evidence>
<dbReference type="InterPro" id="IPR006683">
    <property type="entry name" value="Thioestr_dom"/>
</dbReference>
<dbReference type="Gene3D" id="3.10.129.10">
    <property type="entry name" value="Hotdog Thioesterase"/>
    <property type="match status" value="1"/>
</dbReference>
<keyword evidence="2" id="KW-0378">Hydrolase</keyword>
<comment type="similarity">
    <text evidence="1">Belongs to the thioesterase PaaI family.</text>
</comment>
<feature type="domain" description="Thioesterase" evidence="3">
    <location>
        <begin position="93"/>
        <end position="170"/>
    </location>
</feature>
<evidence type="ECO:0000313" key="4">
    <source>
        <dbReference type="EMBL" id="BDI05573.1"/>
    </source>
</evidence>
<dbReference type="PANTHER" id="PTHR21660:SF1">
    <property type="entry name" value="ACYL-COENZYME A THIOESTERASE 13"/>
    <property type="match status" value="1"/>
</dbReference>
<organism evidence="4 5">
    <name type="scientific">Sphaerotilus microaerophilus</name>
    <dbReference type="NCBI Taxonomy" id="2914710"/>
    <lineage>
        <taxon>Bacteria</taxon>
        <taxon>Pseudomonadati</taxon>
        <taxon>Pseudomonadota</taxon>
        <taxon>Betaproteobacteria</taxon>
        <taxon>Burkholderiales</taxon>
        <taxon>Sphaerotilaceae</taxon>
        <taxon>Sphaerotilus</taxon>
    </lineage>
</organism>
<dbReference type="NCBIfam" id="TIGR00369">
    <property type="entry name" value="unchar_dom_1"/>
    <property type="match status" value="1"/>
</dbReference>
<dbReference type="Pfam" id="PF03061">
    <property type="entry name" value="4HBT"/>
    <property type="match status" value="1"/>
</dbReference>
<dbReference type="EMBL" id="AP025730">
    <property type="protein sequence ID" value="BDI05573.1"/>
    <property type="molecule type" value="Genomic_DNA"/>
</dbReference>
<protein>
    <recommendedName>
        <fullName evidence="3">Thioesterase domain-containing protein</fullName>
    </recommendedName>
</protein>
<dbReference type="RefSeq" id="WP_251973591.1">
    <property type="nucleotide sequence ID" value="NZ_AP025730.1"/>
</dbReference>
<dbReference type="PANTHER" id="PTHR21660">
    <property type="entry name" value="THIOESTERASE SUPERFAMILY MEMBER-RELATED"/>
    <property type="match status" value="1"/>
</dbReference>
<dbReference type="Proteomes" id="UP001057498">
    <property type="component" value="Chromosome"/>
</dbReference>
<evidence type="ECO:0000256" key="2">
    <source>
        <dbReference type="ARBA" id="ARBA00022801"/>
    </source>
</evidence>
<dbReference type="CDD" id="cd03443">
    <property type="entry name" value="PaaI_thioesterase"/>
    <property type="match status" value="1"/>
</dbReference>
<proteinExistence type="inferred from homology"/>
<sequence>MSTASHQLHDEIAATLERWRADEARVRQHLAAPGISRPEQVMEKTGLQMFEAIGSGELPSVPIGAALDFFPIEFEPGRMVFQGHPSARFCNPMGTIHGGWIATLLDSAVACAIHTTLPAGRSYTTAELKVSYLRALTPDVPLVRAEGKIISAGRQVGFAEGRLYGPDGRLYAHATTTCVVLQPR</sequence>
<dbReference type="SUPFAM" id="SSF54637">
    <property type="entry name" value="Thioesterase/thiol ester dehydrase-isomerase"/>
    <property type="match status" value="1"/>
</dbReference>
<accession>A0ABM7YM82</accession>
<dbReference type="InterPro" id="IPR029069">
    <property type="entry name" value="HotDog_dom_sf"/>
</dbReference>
<evidence type="ECO:0000259" key="3">
    <source>
        <dbReference type="Pfam" id="PF03061"/>
    </source>
</evidence>
<reference evidence="4" key="1">
    <citation type="submission" date="2022-04" db="EMBL/GenBank/DDBJ databases">
        <title>Whole genome sequence of Sphaerotilus sp. FB-5.</title>
        <authorList>
            <person name="Takeda M."/>
            <person name="Narihara S."/>
            <person name="Akimoto M."/>
            <person name="Akimoto R."/>
            <person name="Nishiyashiki S."/>
            <person name="Murakami T."/>
        </authorList>
    </citation>
    <scope>NUCLEOTIDE SEQUENCE</scope>
    <source>
        <strain evidence="4">FB-5</strain>
    </source>
</reference>
<dbReference type="InterPro" id="IPR003736">
    <property type="entry name" value="PAAI_dom"/>
</dbReference>
<keyword evidence="5" id="KW-1185">Reference proteome</keyword>
<name>A0ABM7YM82_9BURK</name>